<evidence type="ECO:0000256" key="5">
    <source>
        <dbReference type="ARBA" id="ARBA00022989"/>
    </source>
</evidence>
<evidence type="ECO:0000259" key="8">
    <source>
        <dbReference type="Pfam" id="PF00482"/>
    </source>
</evidence>
<dbReference type="Gene3D" id="1.20.81.30">
    <property type="entry name" value="Type II secretion system (T2SS), domain F"/>
    <property type="match status" value="2"/>
</dbReference>
<reference evidence="9" key="1">
    <citation type="journal article" date="2020" name="mSystems">
        <title>Genome- and Community-Level Interaction Insights into Carbon Utilization and Element Cycling Functions of Hydrothermarchaeota in Hydrothermal Sediment.</title>
        <authorList>
            <person name="Zhou Z."/>
            <person name="Liu Y."/>
            <person name="Xu W."/>
            <person name="Pan J."/>
            <person name="Luo Z.H."/>
            <person name="Li M."/>
        </authorList>
    </citation>
    <scope>NUCLEOTIDE SEQUENCE [LARGE SCALE GENOMIC DNA]</scope>
    <source>
        <strain evidence="9">SpSt-339</strain>
    </source>
</reference>
<dbReference type="EMBL" id="DSOK01000051">
    <property type="protein sequence ID" value="HEN14147.1"/>
    <property type="molecule type" value="Genomic_DNA"/>
</dbReference>
<evidence type="ECO:0000256" key="3">
    <source>
        <dbReference type="ARBA" id="ARBA00022475"/>
    </source>
</evidence>
<keyword evidence="4 7" id="KW-0812">Transmembrane</keyword>
<evidence type="ECO:0000256" key="6">
    <source>
        <dbReference type="ARBA" id="ARBA00023136"/>
    </source>
</evidence>
<evidence type="ECO:0000256" key="1">
    <source>
        <dbReference type="ARBA" id="ARBA00004651"/>
    </source>
</evidence>
<dbReference type="InterPro" id="IPR018076">
    <property type="entry name" value="T2SS_GspF_dom"/>
</dbReference>
<dbReference type="InterPro" id="IPR042094">
    <property type="entry name" value="T2SS_GspF_sf"/>
</dbReference>
<feature type="transmembrane region" description="Helical" evidence="7">
    <location>
        <begin position="331"/>
        <end position="357"/>
    </location>
</feature>
<dbReference type="PANTHER" id="PTHR30012:SF0">
    <property type="entry name" value="TYPE II SECRETION SYSTEM PROTEIN F-RELATED"/>
    <property type="match status" value="1"/>
</dbReference>
<keyword evidence="3" id="KW-1003">Cell membrane</keyword>
<feature type="transmembrane region" description="Helical" evidence="7">
    <location>
        <begin position="130"/>
        <end position="159"/>
    </location>
</feature>
<comment type="similarity">
    <text evidence="2">Belongs to the GSP F family.</text>
</comment>
<evidence type="ECO:0000313" key="9">
    <source>
        <dbReference type="EMBL" id="HEN14147.1"/>
    </source>
</evidence>
<dbReference type="AlphaFoldDB" id="A0A7C2JYR9"/>
<dbReference type="PANTHER" id="PTHR30012">
    <property type="entry name" value="GENERAL SECRETION PATHWAY PROTEIN"/>
    <property type="match status" value="1"/>
</dbReference>
<feature type="domain" description="Type II secretion system protein GspF" evidence="8">
    <location>
        <begin position="42"/>
        <end position="153"/>
    </location>
</feature>
<organism evidence="9">
    <name type="scientific">Schlesneria paludicola</name>
    <dbReference type="NCBI Taxonomy" id="360056"/>
    <lineage>
        <taxon>Bacteria</taxon>
        <taxon>Pseudomonadati</taxon>
        <taxon>Planctomycetota</taxon>
        <taxon>Planctomycetia</taxon>
        <taxon>Planctomycetales</taxon>
        <taxon>Planctomycetaceae</taxon>
        <taxon>Schlesneria</taxon>
    </lineage>
</organism>
<sequence>MSEHDVPADDPNRPAFEGEEITEWVDDFPEDLPAASNGRLPLSLLTNLRALSEDMTPRRLRGVLGELCDRVERGETLAVAMSAVRSRLPQGLVELFDVGLARGRIDLLLGSYLDHVRRLSDVRSAIRTSLAYPVLMATIVTLLGLMLSLLIVPMFGAIFEDFDVELPALTILIVSASRLIREQGLIVLMGVGGLLVTAWGVLRVLGGPALPQQAFRSIPCIGRVFRWASLAGFTETLAMLVEMRSPLPEALRLAGRTTDDLALAERAGRLATQLEQGAPLEDAAQGSANLGRELGGVMRWAGHPRLFADALRSSSEIFAARSRVELHLLSWLFEPLLVFFVAISVGLCLVAMFLPLIKLLNDLS</sequence>
<proteinExistence type="inferred from homology"/>
<keyword evidence="6 7" id="KW-0472">Membrane</keyword>
<accession>A0A7C2JYR9</accession>
<feature type="domain" description="Type II secretion system protein GspF" evidence="8">
    <location>
        <begin position="233"/>
        <end position="355"/>
    </location>
</feature>
<dbReference type="GO" id="GO:0005886">
    <property type="term" value="C:plasma membrane"/>
    <property type="evidence" value="ECO:0007669"/>
    <property type="project" value="UniProtKB-SubCell"/>
</dbReference>
<dbReference type="Pfam" id="PF00482">
    <property type="entry name" value="T2SSF"/>
    <property type="match status" value="2"/>
</dbReference>
<comment type="subcellular location">
    <subcellularLocation>
        <location evidence="1">Cell membrane</location>
        <topology evidence="1">Multi-pass membrane protein</topology>
    </subcellularLocation>
</comment>
<evidence type="ECO:0000256" key="7">
    <source>
        <dbReference type="SAM" id="Phobius"/>
    </source>
</evidence>
<evidence type="ECO:0000256" key="2">
    <source>
        <dbReference type="ARBA" id="ARBA00005745"/>
    </source>
</evidence>
<protein>
    <recommendedName>
        <fullName evidence="8">Type II secretion system protein GspF domain-containing protein</fullName>
    </recommendedName>
</protein>
<keyword evidence="5 7" id="KW-1133">Transmembrane helix</keyword>
<feature type="transmembrane region" description="Helical" evidence="7">
    <location>
        <begin position="185"/>
        <end position="206"/>
    </location>
</feature>
<comment type="caution">
    <text evidence="9">The sequence shown here is derived from an EMBL/GenBank/DDBJ whole genome shotgun (WGS) entry which is preliminary data.</text>
</comment>
<dbReference type="InterPro" id="IPR003004">
    <property type="entry name" value="GspF/PilC"/>
</dbReference>
<evidence type="ECO:0000256" key="4">
    <source>
        <dbReference type="ARBA" id="ARBA00022692"/>
    </source>
</evidence>
<dbReference type="PRINTS" id="PR00812">
    <property type="entry name" value="BCTERIALGSPF"/>
</dbReference>
<gene>
    <name evidence="9" type="ORF">ENQ76_01590</name>
</gene>
<name>A0A7C2JYR9_9PLAN</name>